<dbReference type="EMBL" id="JANQDX010000005">
    <property type="protein sequence ID" value="KAL0924562.1"/>
    <property type="molecule type" value="Genomic_DNA"/>
</dbReference>
<proteinExistence type="predicted"/>
<keyword evidence="3" id="KW-1185">Reference proteome</keyword>
<accession>A0ABD0VPN5</accession>
<evidence type="ECO:0000313" key="2">
    <source>
        <dbReference type="EMBL" id="KAL0924562.1"/>
    </source>
</evidence>
<organism evidence="2 3">
    <name type="scientific">Dendrobium thyrsiflorum</name>
    <name type="common">Pinecone-like raceme dendrobium</name>
    <name type="synonym">Orchid</name>
    <dbReference type="NCBI Taxonomy" id="117978"/>
    <lineage>
        <taxon>Eukaryota</taxon>
        <taxon>Viridiplantae</taxon>
        <taxon>Streptophyta</taxon>
        <taxon>Embryophyta</taxon>
        <taxon>Tracheophyta</taxon>
        <taxon>Spermatophyta</taxon>
        <taxon>Magnoliopsida</taxon>
        <taxon>Liliopsida</taxon>
        <taxon>Asparagales</taxon>
        <taxon>Orchidaceae</taxon>
        <taxon>Epidendroideae</taxon>
        <taxon>Malaxideae</taxon>
        <taxon>Dendrobiinae</taxon>
        <taxon>Dendrobium</taxon>
    </lineage>
</organism>
<feature type="compositionally biased region" description="Polar residues" evidence="1">
    <location>
        <begin position="105"/>
        <end position="119"/>
    </location>
</feature>
<dbReference type="Proteomes" id="UP001552299">
    <property type="component" value="Unassembled WGS sequence"/>
</dbReference>
<sequence>MINKNKQPLPSNFDHSPRIEEIFVPNDEPKIQWRRRSEIRIEEEEDEEDTMEAAVVYMVEHDDDDDDGQLPPPRRTYQDHYGLDLFPIEVVTPQKKEQKSLKRIPSSSTLSRSQIYEGR</sequence>
<reference evidence="2 3" key="1">
    <citation type="journal article" date="2024" name="Plant Biotechnol. J.">
        <title>Dendrobium thyrsiflorum genome and its molecular insights into genes involved in important horticultural traits.</title>
        <authorList>
            <person name="Chen B."/>
            <person name="Wang J.Y."/>
            <person name="Zheng P.J."/>
            <person name="Li K.L."/>
            <person name="Liang Y.M."/>
            <person name="Chen X.F."/>
            <person name="Zhang C."/>
            <person name="Zhao X."/>
            <person name="He X."/>
            <person name="Zhang G.Q."/>
            <person name="Liu Z.J."/>
            <person name="Xu Q."/>
        </authorList>
    </citation>
    <scope>NUCLEOTIDE SEQUENCE [LARGE SCALE GENOMIC DNA]</scope>
    <source>
        <strain evidence="2">GZMU011</strain>
    </source>
</reference>
<dbReference type="AlphaFoldDB" id="A0ABD0VPN5"/>
<feature type="region of interest" description="Disordered" evidence="1">
    <location>
        <begin position="95"/>
        <end position="119"/>
    </location>
</feature>
<protein>
    <submittedName>
        <fullName evidence="2">Uncharacterized protein</fullName>
    </submittedName>
</protein>
<gene>
    <name evidence="2" type="ORF">M5K25_005400</name>
</gene>
<evidence type="ECO:0000256" key="1">
    <source>
        <dbReference type="SAM" id="MobiDB-lite"/>
    </source>
</evidence>
<comment type="caution">
    <text evidence="2">The sequence shown here is derived from an EMBL/GenBank/DDBJ whole genome shotgun (WGS) entry which is preliminary data.</text>
</comment>
<evidence type="ECO:0000313" key="3">
    <source>
        <dbReference type="Proteomes" id="UP001552299"/>
    </source>
</evidence>
<name>A0ABD0VPN5_DENTH</name>